<dbReference type="Gene3D" id="3.40.30.10">
    <property type="entry name" value="Glutaredoxin"/>
    <property type="match status" value="1"/>
</dbReference>
<evidence type="ECO:0000256" key="4">
    <source>
        <dbReference type="ARBA" id="ARBA00022967"/>
    </source>
</evidence>
<comment type="cofactor">
    <cofactor evidence="8">
        <name>[2Fe-2S] cluster</name>
        <dbReference type="ChEBI" id="CHEBI:190135"/>
    </cofactor>
</comment>
<dbReference type="InterPro" id="IPR042128">
    <property type="entry name" value="NuoE_dom"/>
</dbReference>
<dbReference type="GO" id="GO:0051537">
    <property type="term" value="F:2 iron, 2 sulfur cluster binding"/>
    <property type="evidence" value="ECO:0007669"/>
    <property type="project" value="UniProtKB-KW"/>
</dbReference>
<dbReference type="GO" id="GO:0046872">
    <property type="term" value="F:metal ion binding"/>
    <property type="evidence" value="ECO:0007669"/>
    <property type="project" value="UniProtKB-KW"/>
</dbReference>
<evidence type="ECO:0000256" key="9">
    <source>
        <dbReference type="SAM" id="MobiDB-lite"/>
    </source>
</evidence>
<dbReference type="NCBIfam" id="NF005725">
    <property type="entry name" value="PRK07539.1-5"/>
    <property type="match status" value="1"/>
</dbReference>
<evidence type="ECO:0000256" key="8">
    <source>
        <dbReference type="ARBA" id="ARBA00034078"/>
    </source>
</evidence>
<dbReference type="GO" id="GO:0008137">
    <property type="term" value="F:NADH dehydrogenase (ubiquinone) activity"/>
    <property type="evidence" value="ECO:0007669"/>
    <property type="project" value="UniProtKB-ARBA"/>
</dbReference>
<dbReference type="Proteomes" id="UP000887563">
    <property type="component" value="Unplaced"/>
</dbReference>
<dbReference type="GO" id="GO:0005743">
    <property type="term" value="C:mitochondrial inner membrane"/>
    <property type="evidence" value="ECO:0007669"/>
    <property type="project" value="UniProtKB-ARBA"/>
</dbReference>
<dbReference type="PROSITE" id="PS01099">
    <property type="entry name" value="COMPLEX1_24K"/>
    <property type="match status" value="1"/>
</dbReference>
<dbReference type="GO" id="GO:0006120">
    <property type="term" value="P:mitochondrial electron transport, NADH to ubiquinone"/>
    <property type="evidence" value="ECO:0007669"/>
    <property type="project" value="UniProtKB-ARBA"/>
</dbReference>
<keyword evidence="3" id="KW-0479">Metal-binding</keyword>
<keyword evidence="11" id="KW-1185">Reference proteome</keyword>
<dbReference type="InterPro" id="IPR036249">
    <property type="entry name" value="Thioredoxin-like_sf"/>
</dbReference>
<keyword evidence="4" id="KW-1278">Translocase</keyword>
<dbReference type="FunFam" id="1.10.10.1590:FF:000001">
    <property type="entry name" value="NADH-quinone oxidoreductase subunit E"/>
    <property type="match status" value="1"/>
</dbReference>
<keyword evidence="5" id="KW-0408">Iron</keyword>
<dbReference type="PANTHER" id="PTHR10371:SF3">
    <property type="entry name" value="NADH DEHYDROGENASE [UBIQUINONE] FLAVOPROTEIN 2, MITOCHONDRIAL"/>
    <property type="match status" value="1"/>
</dbReference>
<feature type="domain" description="PROCN" evidence="10">
    <location>
        <begin position="43"/>
        <end position="126"/>
    </location>
</feature>
<dbReference type="CDD" id="cd03064">
    <property type="entry name" value="TRX_Fd_NuoE"/>
    <property type="match status" value="1"/>
</dbReference>
<evidence type="ECO:0000313" key="11">
    <source>
        <dbReference type="Proteomes" id="UP000887563"/>
    </source>
</evidence>
<dbReference type="InterPro" id="IPR041921">
    <property type="entry name" value="NuoE_N"/>
</dbReference>
<comment type="similarity">
    <text evidence="1">Belongs to the complex I 24 kDa subunit family.</text>
</comment>
<dbReference type="AlphaFoldDB" id="A0A914LJV0"/>
<dbReference type="GO" id="GO:0098796">
    <property type="term" value="C:membrane protein complex"/>
    <property type="evidence" value="ECO:0007669"/>
    <property type="project" value="UniProtKB-ARBA"/>
</dbReference>
<dbReference type="Gene3D" id="1.10.10.1590">
    <property type="entry name" value="NADH-quinone oxidoreductase subunit E"/>
    <property type="match status" value="1"/>
</dbReference>
<dbReference type="NCBIfam" id="TIGR01958">
    <property type="entry name" value="nuoE_fam"/>
    <property type="match status" value="1"/>
</dbReference>
<dbReference type="GO" id="GO:1902494">
    <property type="term" value="C:catalytic complex"/>
    <property type="evidence" value="ECO:0007669"/>
    <property type="project" value="UniProtKB-ARBA"/>
</dbReference>
<dbReference type="Pfam" id="PF01257">
    <property type="entry name" value="2Fe-2S_thioredx"/>
    <property type="match status" value="1"/>
</dbReference>
<dbReference type="InterPro" id="IPR002023">
    <property type="entry name" value="NuoE-like"/>
</dbReference>
<dbReference type="WBParaSite" id="Minc3s00587g14718">
    <property type="protein sequence ID" value="Minc3s00587g14718"/>
    <property type="gene ID" value="Minc3s00587g14718"/>
</dbReference>
<evidence type="ECO:0000256" key="6">
    <source>
        <dbReference type="ARBA" id="ARBA00023014"/>
    </source>
</evidence>
<proteinExistence type="inferred from homology"/>
<keyword evidence="2" id="KW-0001">2Fe-2S</keyword>
<name>A0A914LJV0_MELIC</name>
<keyword evidence="6" id="KW-0411">Iron-sulfur</keyword>
<evidence type="ECO:0000313" key="12">
    <source>
        <dbReference type="WBParaSite" id="Minc3s00587g14718"/>
    </source>
</evidence>
<organism evidence="11 12">
    <name type="scientific">Meloidogyne incognita</name>
    <name type="common">Southern root-knot nematode worm</name>
    <name type="synonym">Oxyuris incognita</name>
    <dbReference type="NCBI Taxonomy" id="6306"/>
    <lineage>
        <taxon>Eukaryota</taxon>
        <taxon>Metazoa</taxon>
        <taxon>Ecdysozoa</taxon>
        <taxon>Nematoda</taxon>
        <taxon>Chromadorea</taxon>
        <taxon>Rhabditida</taxon>
        <taxon>Tylenchina</taxon>
        <taxon>Tylenchomorpha</taxon>
        <taxon>Tylenchoidea</taxon>
        <taxon>Meloidogynidae</taxon>
        <taxon>Meloidogyninae</taxon>
        <taxon>Meloidogyne</taxon>
        <taxon>Meloidogyne incognita group</taxon>
    </lineage>
</organism>
<dbReference type="SUPFAM" id="SSF52833">
    <property type="entry name" value="Thioredoxin-like"/>
    <property type="match status" value="1"/>
</dbReference>
<dbReference type="GO" id="GO:0000398">
    <property type="term" value="P:mRNA splicing, via spliceosome"/>
    <property type="evidence" value="ECO:0007669"/>
    <property type="project" value="InterPro"/>
</dbReference>
<evidence type="ECO:0000256" key="1">
    <source>
        <dbReference type="ARBA" id="ARBA00010643"/>
    </source>
</evidence>
<evidence type="ECO:0000259" key="10">
    <source>
        <dbReference type="Pfam" id="PF08083"/>
    </source>
</evidence>
<reference evidence="12" key="1">
    <citation type="submission" date="2022-11" db="UniProtKB">
        <authorList>
            <consortium name="WormBaseParasite"/>
        </authorList>
    </citation>
    <scope>IDENTIFICATION</scope>
</reference>
<dbReference type="GO" id="GO:0003954">
    <property type="term" value="F:NADH dehydrogenase activity"/>
    <property type="evidence" value="ECO:0007669"/>
    <property type="project" value="TreeGrafter"/>
</dbReference>
<dbReference type="PANTHER" id="PTHR10371">
    <property type="entry name" value="NADH DEHYDROGENASE UBIQUINONE FLAVOPROTEIN 2, MITOCHONDRIAL"/>
    <property type="match status" value="1"/>
</dbReference>
<feature type="region of interest" description="Disordered" evidence="9">
    <location>
        <begin position="437"/>
        <end position="477"/>
    </location>
</feature>
<dbReference type="Pfam" id="PF08083">
    <property type="entry name" value="PROCN"/>
    <property type="match status" value="1"/>
</dbReference>
<protein>
    <submittedName>
        <fullName evidence="12">PROCN domain-containing protein</fullName>
    </submittedName>
</protein>
<dbReference type="FunFam" id="3.40.30.10:FF:000022">
    <property type="entry name" value="NADH dehydrogenase flavoprotein 2, mitochondrial"/>
    <property type="match status" value="1"/>
</dbReference>
<evidence type="ECO:0000256" key="7">
    <source>
        <dbReference type="ARBA" id="ARBA00023027"/>
    </source>
</evidence>
<evidence type="ECO:0000256" key="2">
    <source>
        <dbReference type="ARBA" id="ARBA00022714"/>
    </source>
</evidence>
<sequence length="477" mass="54528">MLVLKKQLQFTQQQFTGLNLVVFHQFLFHLYHTNTTQNFLFWHKARVILQHLSEAWRCWKANIPWKVPGLPTPVENMILRYVKAKADWWTNSAHDNHERVRRGATVDKTVCKKNLGRLTRLYLKVYDVHGRKHNIDISNNDGYDDGVETNKNTFVSKCNIQSYGEFYVFRCKNLAEVLALKKLFIGPEHDRRWVHDYTNGNTEVYKCSGHKYGCMLLLFVVTGSLNYIKVSRGHHNGHAGTNDRAVRNALHFITNTNIADGIGHGLVIHRDSKENNPETPFKFTQENLKKIESLLANFPEGHKQAALLPVFDLAQRQNRWLPISAMHEVARIFEIPRMRVYKVATFYTMYNREPVGKYFIQLCGTTPCMLRGAETIMEAICKKLEIKPGGTTKDGLFTVKEVECLGACVNAPMVQINDDYYEDLTVDDINEIIDDLKNGKRPLPGPKSGRLAAEPIKSKTSLTEPPKGPGFGIQEGL</sequence>
<dbReference type="InterPro" id="IPR012592">
    <property type="entry name" value="PROCN"/>
</dbReference>
<evidence type="ECO:0000256" key="5">
    <source>
        <dbReference type="ARBA" id="ARBA00023004"/>
    </source>
</evidence>
<evidence type="ECO:0000256" key="3">
    <source>
        <dbReference type="ARBA" id="ARBA00022723"/>
    </source>
</evidence>
<accession>A0A914LJV0</accession>
<keyword evidence="7" id="KW-0520">NAD</keyword>